<keyword evidence="3" id="KW-1003">Cell membrane</keyword>
<evidence type="ECO:0000256" key="9">
    <source>
        <dbReference type="ARBA" id="ARBA00023136"/>
    </source>
</evidence>
<dbReference type="GO" id="GO:0016887">
    <property type="term" value="F:ATP hydrolysis activity"/>
    <property type="evidence" value="ECO:0007669"/>
    <property type="project" value="InterPro"/>
</dbReference>
<evidence type="ECO:0000256" key="10">
    <source>
        <dbReference type="SAM" id="MobiDB-lite"/>
    </source>
</evidence>
<dbReference type="FunFam" id="3.40.50.300:FF:000134">
    <property type="entry name" value="Iron-enterobactin ABC transporter ATP-binding protein"/>
    <property type="match status" value="1"/>
</dbReference>
<keyword evidence="5" id="KW-0547">Nucleotide-binding</keyword>
<reference evidence="13" key="1">
    <citation type="submission" date="2016-10" db="EMBL/GenBank/DDBJ databases">
        <authorList>
            <person name="Varghese N."/>
            <person name="Submissions S."/>
        </authorList>
    </citation>
    <scope>NUCLEOTIDE SEQUENCE [LARGE SCALE GENOMIC DNA]</scope>
    <source>
        <strain evidence="13">DSM 45459</strain>
    </source>
</reference>
<evidence type="ECO:0000256" key="3">
    <source>
        <dbReference type="ARBA" id="ARBA00022475"/>
    </source>
</evidence>
<dbReference type="InterPro" id="IPR003439">
    <property type="entry name" value="ABC_transporter-like_ATP-bd"/>
</dbReference>
<comment type="subcellular location">
    <subcellularLocation>
        <location evidence="1">Cell membrane</location>
        <topology evidence="1">Peripheral membrane protein</topology>
    </subcellularLocation>
</comment>
<dbReference type="InterPro" id="IPR017871">
    <property type="entry name" value="ABC_transporter-like_CS"/>
</dbReference>
<sequence>MTAVHTASETFERLEPSNSAGGRGDSADGGTTSRLSARDVSLAYGERVVVDGLDIDVLDGGITGVIGPNGCGKSTLLRALGRLLQPKSGSVLLDGKRIHRMSTKEVARTLGMLPQSPSAPEGLCVADLVARGRHPHQTWYRQWSSDDESAVAEALELTGIGDLAERSVDELSGGQRQRAWLSMALAQHTDLLLLDEPTTYLDLSHQVDVLELIGRLHAESGRTVVMVLHDLNFAARYADRLVAMVDGRIAAEGAPEEVVTEQLLEEVFDLRARVVPDPVVGTPMVVPVGGRGSREAAAEDSTAGSADPEE</sequence>
<evidence type="ECO:0000313" key="12">
    <source>
        <dbReference type="EMBL" id="SDQ95840.1"/>
    </source>
</evidence>
<dbReference type="GO" id="GO:0005886">
    <property type="term" value="C:plasma membrane"/>
    <property type="evidence" value="ECO:0007669"/>
    <property type="project" value="UniProtKB-SubCell"/>
</dbReference>
<evidence type="ECO:0000256" key="8">
    <source>
        <dbReference type="ARBA" id="ARBA00023065"/>
    </source>
</evidence>
<dbReference type="RefSeq" id="WP_092524592.1">
    <property type="nucleotide sequence ID" value="NZ_FNKO01000002.1"/>
</dbReference>
<evidence type="ECO:0000256" key="5">
    <source>
        <dbReference type="ARBA" id="ARBA00022741"/>
    </source>
</evidence>
<dbReference type="AlphaFoldDB" id="A0A1H1F4M5"/>
<keyword evidence="9" id="KW-0472">Membrane</keyword>
<evidence type="ECO:0000313" key="13">
    <source>
        <dbReference type="Proteomes" id="UP000199301"/>
    </source>
</evidence>
<dbReference type="CDD" id="cd03214">
    <property type="entry name" value="ABC_Iron-Siderophores_B12_Hemin"/>
    <property type="match status" value="1"/>
</dbReference>
<dbReference type="InterPro" id="IPR003593">
    <property type="entry name" value="AAA+_ATPase"/>
</dbReference>
<dbReference type="GO" id="GO:0006826">
    <property type="term" value="P:iron ion transport"/>
    <property type="evidence" value="ECO:0007669"/>
    <property type="project" value="UniProtKB-KW"/>
</dbReference>
<accession>A0A1H1F4M5</accession>
<keyword evidence="7" id="KW-0408">Iron</keyword>
<dbReference type="STRING" id="995062.SAMN04489718_2837"/>
<dbReference type="InterPro" id="IPR051535">
    <property type="entry name" value="Siderophore_ABC-ATPase"/>
</dbReference>
<dbReference type="EMBL" id="FNKO01000002">
    <property type="protein sequence ID" value="SDQ95840.1"/>
    <property type="molecule type" value="Genomic_DNA"/>
</dbReference>
<keyword evidence="2" id="KW-0813">Transport</keyword>
<dbReference type="Proteomes" id="UP000199301">
    <property type="component" value="Unassembled WGS sequence"/>
</dbReference>
<dbReference type="InterPro" id="IPR027417">
    <property type="entry name" value="P-loop_NTPase"/>
</dbReference>
<dbReference type="PROSITE" id="PS50893">
    <property type="entry name" value="ABC_TRANSPORTER_2"/>
    <property type="match status" value="1"/>
</dbReference>
<evidence type="ECO:0000256" key="1">
    <source>
        <dbReference type="ARBA" id="ARBA00004202"/>
    </source>
</evidence>
<gene>
    <name evidence="12" type="ORF">SAMN04489718_2837</name>
</gene>
<feature type="domain" description="ABC transporter" evidence="11">
    <location>
        <begin position="35"/>
        <end position="271"/>
    </location>
</feature>
<proteinExistence type="predicted"/>
<dbReference type="Gene3D" id="3.40.50.300">
    <property type="entry name" value="P-loop containing nucleotide triphosphate hydrolases"/>
    <property type="match status" value="1"/>
</dbReference>
<evidence type="ECO:0000259" key="11">
    <source>
        <dbReference type="PROSITE" id="PS50893"/>
    </source>
</evidence>
<organism evidence="12 13">
    <name type="scientific">Actinopolyspora saharensis</name>
    <dbReference type="NCBI Taxonomy" id="995062"/>
    <lineage>
        <taxon>Bacteria</taxon>
        <taxon>Bacillati</taxon>
        <taxon>Actinomycetota</taxon>
        <taxon>Actinomycetes</taxon>
        <taxon>Actinopolysporales</taxon>
        <taxon>Actinopolysporaceae</taxon>
        <taxon>Actinopolyspora</taxon>
    </lineage>
</organism>
<feature type="region of interest" description="Disordered" evidence="10">
    <location>
        <begin position="1"/>
        <end position="33"/>
    </location>
</feature>
<dbReference type="PROSITE" id="PS00211">
    <property type="entry name" value="ABC_TRANSPORTER_1"/>
    <property type="match status" value="1"/>
</dbReference>
<feature type="region of interest" description="Disordered" evidence="10">
    <location>
        <begin position="285"/>
        <end position="310"/>
    </location>
</feature>
<dbReference type="GO" id="GO:0005524">
    <property type="term" value="F:ATP binding"/>
    <property type="evidence" value="ECO:0007669"/>
    <property type="project" value="UniProtKB-KW"/>
</dbReference>
<evidence type="ECO:0000256" key="6">
    <source>
        <dbReference type="ARBA" id="ARBA00022840"/>
    </source>
</evidence>
<keyword evidence="6 12" id="KW-0067">ATP-binding</keyword>
<protein>
    <submittedName>
        <fullName evidence="12">Iron complex transport system ATP-binding protein</fullName>
    </submittedName>
</protein>
<dbReference type="PANTHER" id="PTHR42771">
    <property type="entry name" value="IRON(3+)-HYDROXAMATE IMPORT ATP-BINDING PROTEIN FHUC"/>
    <property type="match status" value="1"/>
</dbReference>
<dbReference type="Pfam" id="PF00005">
    <property type="entry name" value="ABC_tran"/>
    <property type="match status" value="1"/>
</dbReference>
<dbReference type="OrthoDB" id="3579586at2"/>
<name>A0A1H1F4M5_9ACTN</name>
<dbReference type="SUPFAM" id="SSF52540">
    <property type="entry name" value="P-loop containing nucleoside triphosphate hydrolases"/>
    <property type="match status" value="1"/>
</dbReference>
<evidence type="ECO:0000256" key="4">
    <source>
        <dbReference type="ARBA" id="ARBA00022496"/>
    </source>
</evidence>
<evidence type="ECO:0000256" key="7">
    <source>
        <dbReference type="ARBA" id="ARBA00023004"/>
    </source>
</evidence>
<keyword evidence="13" id="KW-1185">Reference proteome</keyword>
<dbReference type="SMART" id="SM00382">
    <property type="entry name" value="AAA"/>
    <property type="match status" value="1"/>
</dbReference>
<dbReference type="PANTHER" id="PTHR42771:SF2">
    <property type="entry name" value="IRON(3+)-HYDROXAMATE IMPORT ATP-BINDING PROTEIN FHUC"/>
    <property type="match status" value="1"/>
</dbReference>
<evidence type="ECO:0000256" key="2">
    <source>
        <dbReference type="ARBA" id="ARBA00022448"/>
    </source>
</evidence>
<keyword evidence="4" id="KW-0410">Iron transport</keyword>
<keyword evidence="8" id="KW-0406">Ion transport</keyword>